<feature type="domain" description="G-protein coupled receptors family 1 profile" evidence="7">
    <location>
        <begin position="172"/>
        <end position="405"/>
    </location>
</feature>
<feature type="transmembrane region" description="Helical" evidence="5">
    <location>
        <begin position="381"/>
        <end position="408"/>
    </location>
</feature>
<feature type="transmembrane region" description="Helical" evidence="5">
    <location>
        <begin position="269"/>
        <end position="292"/>
    </location>
</feature>
<gene>
    <name evidence="8" type="ORF">CYNAS_LOCUS1399</name>
</gene>
<dbReference type="GO" id="GO:0004930">
    <property type="term" value="F:G protein-coupled receptor activity"/>
    <property type="evidence" value="ECO:0007669"/>
    <property type="project" value="InterPro"/>
</dbReference>
<evidence type="ECO:0000256" key="4">
    <source>
        <dbReference type="ARBA" id="ARBA00023136"/>
    </source>
</evidence>
<dbReference type="Gene3D" id="1.20.1070.10">
    <property type="entry name" value="Rhodopsin 7-helix transmembrane proteins"/>
    <property type="match status" value="1"/>
</dbReference>
<keyword evidence="6" id="KW-0732">Signal</keyword>
<organism evidence="8 9">
    <name type="scientific">Cylicocyclus nassatus</name>
    <name type="common">Nematode worm</name>
    <dbReference type="NCBI Taxonomy" id="53992"/>
    <lineage>
        <taxon>Eukaryota</taxon>
        <taxon>Metazoa</taxon>
        <taxon>Ecdysozoa</taxon>
        <taxon>Nematoda</taxon>
        <taxon>Chromadorea</taxon>
        <taxon>Rhabditida</taxon>
        <taxon>Rhabditina</taxon>
        <taxon>Rhabditomorpha</taxon>
        <taxon>Strongyloidea</taxon>
        <taxon>Strongylidae</taxon>
        <taxon>Cylicocyclus</taxon>
    </lineage>
</organism>
<evidence type="ECO:0000256" key="2">
    <source>
        <dbReference type="ARBA" id="ARBA00022692"/>
    </source>
</evidence>
<proteinExistence type="predicted"/>
<protein>
    <recommendedName>
        <fullName evidence="7">G-protein coupled receptors family 1 profile domain-containing protein</fullName>
    </recommendedName>
</protein>
<dbReference type="CDD" id="cd00637">
    <property type="entry name" value="7tm_classA_rhodopsin-like"/>
    <property type="match status" value="1"/>
</dbReference>
<dbReference type="InterPro" id="IPR019424">
    <property type="entry name" value="7TM_GPCR_Srsx"/>
</dbReference>
<dbReference type="Pfam" id="PF10320">
    <property type="entry name" value="7TM_GPCR_Srsx"/>
    <property type="match status" value="1"/>
</dbReference>
<feature type="transmembrane region" description="Helical" evidence="5">
    <location>
        <begin position="227"/>
        <end position="249"/>
    </location>
</feature>
<evidence type="ECO:0000256" key="6">
    <source>
        <dbReference type="SAM" id="SignalP"/>
    </source>
</evidence>
<keyword evidence="3 5" id="KW-1133">Transmembrane helix</keyword>
<feature type="chain" id="PRO_5041316383" description="G-protein coupled receptors family 1 profile domain-containing protein" evidence="6">
    <location>
        <begin position="17"/>
        <end position="453"/>
    </location>
</feature>
<dbReference type="EMBL" id="CATQJL010000001">
    <property type="protein sequence ID" value="CAJ0589416.1"/>
    <property type="molecule type" value="Genomic_DNA"/>
</dbReference>
<dbReference type="InterPro" id="IPR000276">
    <property type="entry name" value="GPCR_Rhodpsn"/>
</dbReference>
<keyword evidence="9" id="KW-1185">Reference proteome</keyword>
<dbReference type="AlphaFoldDB" id="A0AA36GI59"/>
<dbReference type="InterPro" id="IPR047130">
    <property type="entry name" value="7TM_GPCR_Srsx_nematod"/>
</dbReference>
<feature type="signal peptide" evidence="6">
    <location>
        <begin position="1"/>
        <end position="16"/>
    </location>
</feature>
<feature type="transmembrane region" description="Helical" evidence="5">
    <location>
        <begin position="312"/>
        <end position="335"/>
    </location>
</feature>
<dbReference type="PANTHER" id="PTHR23360">
    <property type="entry name" value="G-PROTEIN COUPLED RECEPTORS FAMILY 1 PROFILE DOMAIN-CONTAINING PROTEIN-RELATED"/>
    <property type="match status" value="1"/>
</dbReference>
<dbReference type="SUPFAM" id="SSF81321">
    <property type="entry name" value="Family A G protein-coupled receptor-like"/>
    <property type="match status" value="1"/>
</dbReference>
<keyword evidence="2 5" id="KW-0812">Transmembrane</keyword>
<dbReference type="SMART" id="SM01381">
    <property type="entry name" value="7TM_GPCR_Srsx"/>
    <property type="match status" value="1"/>
</dbReference>
<keyword evidence="4 5" id="KW-0472">Membrane</keyword>
<dbReference type="GO" id="GO:0016020">
    <property type="term" value="C:membrane"/>
    <property type="evidence" value="ECO:0007669"/>
    <property type="project" value="UniProtKB-SubCell"/>
</dbReference>
<reference evidence="8" key="1">
    <citation type="submission" date="2023-07" db="EMBL/GenBank/DDBJ databases">
        <authorList>
            <consortium name="CYATHOMIX"/>
        </authorList>
    </citation>
    <scope>NUCLEOTIDE SEQUENCE</scope>
    <source>
        <strain evidence="8">N/A</strain>
    </source>
</reference>
<dbReference type="Proteomes" id="UP001176961">
    <property type="component" value="Unassembled WGS sequence"/>
</dbReference>
<name>A0AA36GI59_CYLNA</name>
<dbReference type="InterPro" id="IPR017452">
    <property type="entry name" value="GPCR_Rhodpsn_7TM"/>
</dbReference>
<evidence type="ECO:0000313" key="9">
    <source>
        <dbReference type="Proteomes" id="UP001176961"/>
    </source>
</evidence>
<dbReference type="PROSITE" id="PS50262">
    <property type="entry name" value="G_PROTEIN_RECEP_F1_2"/>
    <property type="match status" value="1"/>
</dbReference>
<evidence type="ECO:0000256" key="3">
    <source>
        <dbReference type="ARBA" id="ARBA00022989"/>
    </source>
</evidence>
<evidence type="ECO:0000256" key="1">
    <source>
        <dbReference type="ARBA" id="ARBA00004370"/>
    </source>
</evidence>
<evidence type="ECO:0000256" key="5">
    <source>
        <dbReference type="SAM" id="Phobius"/>
    </source>
</evidence>
<sequence length="453" mass="50993">MLLLIITIVLFGSSTSRVRNSCKEHGLEKREIKKSLQQYTNKTLTYDRKLRQIAEFGGAVGLEVKSVREGKAVLSSFYGDNNQLVKKLGWDWKKYLAKLKSPRIYFGCSCGKTRHNRTKIFCIFSESRVARQSVEQYRLHTHIFSESMDGYDPVLFPTPIIFGTLSTIGITGNIIMVIATYKAKRMKSPCHILIASNCLADAIHETGQYAFVYHFFNKSFMTQSDCFYLLSVPILGASFGSPLILCLGIDRLIAIKFPSRYRFFQTMPYTYIAAHMVFPTLYALYIVAWSFVTRNEAFVQCSVPQGFGVGFAVFNQAGTAVNVAIVAAYITAYIILKRSNASSKMKIVFKSIFVTVAVVMGGWFATFVVNNLCPYITSDEYWTMVINMYAGIMVNGCGATNVFVYYSINTEYREVIRTMFGMRTPVKKIHEVSTMHGLDSTKTASPSTIAILD</sequence>
<accession>A0AA36GI59</accession>
<comment type="subcellular location">
    <subcellularLocation>
        <location evidence="1">Membrane</location>
    </subcellularLocation>
</comment>
<comment type="caution">
    <text evidence="8">The sequence shown here is derived from an EMBL/GenBank/DDBJ whole genome shotgun (WGS) entry which is preliminary data.</text>
</comment>
<feature type="transmembrane region" description="Helical" evidence="5">
    <location>
        <begin position="347"/>
        <end position="369"/>
    </location>
</feature>
<evidence type="ECO:0000313" key="8">
    <source>
        <dbReference type="EMBL" id="CAJ0589416.1"/>
    </source>
</evidence>
<evidence type="ECO:0000259" key="7">
    <source>
        <dbReference type="PROSITE" id="PS50262"/>
    </source>
</evidence>
<dbReference type="PANTHER" id="PTHR23360:SF5">
    <property type="entry name" value="G-PROTEIN COUPLED RECEPTORS FAMILY 1 PROFILE DOMAIN-CONTAINING PROTEIN"/>
    <property type="match status" value="1"/>
</dbReference>